<dbReference type="HOGENOM" id="CLU_818235_0_0_0"/>
<proteinExistence type="predicted"/>
<evidence type="ECO:0000313" key="1">
    <source>
        <dbReference type="EMBL" id="ADL24620.1"/>
    </source>
</evidence>
<dbReference type="NCBIfam" id="TIGR02145">
    <property type="entry name" value="Fib_succ_major"/>
    <property type="match status" value="1"/>
</dbReference>
<dbReference type="KEGG" id="fsc:FSU_0714"/>
<dbReference type="eggNOG" id="COG4704">
    <property type="taxonomic scope" value="Bacteria"/>
</dbReference>
<dbReference type="EMBL" id="CP002158">
    <property type="protein sequence ID" value="ADL24620.1"/>
    <property type="molecule type" value="Genomic_DNA"/>
</dbReference>
<reference evidence="2" key="1">
    <citation type="submission" date="2010-08" db="EMBL/GenBank/DDBJ databases">
        <title>Complete sequence of Fibrobacter succinogenes subsp. succinogenes S85.</title>
        <authorList>
            <person name="Durkin A.S."/>
            <person name="Nelson K.E."/>
            <person name="Morrison M."/>
            <person name="Forsberg C.W."/>
            <person name="Wilson D.B."/>
            <person name="Russell J.B."/>
            <person name="Cann I.K.O."/>
            <person name="Mackie R.I."/>
            <person name="White B.A."/>
        </authorList>
    </citation>
    <scope>NUCLEOTIDE SEQUENCE [LARGE SCALE GENOMIC DNA]</scope>
    <source>
        <strain evidence="2">ATCC 19169 / S85</strain>
    </source>
</reference>
<organism evidence="1 2">
    <name type="scientific">Fibrobacter succinogenes (strain ATCC 19169 / S85)</name>
    <dbReference type="NCBI Taxonomy" id="59374"/>
    <lineage>
        <taxon>Bacteria</taxon>
        <taxon>Pseudomonadati</taxon>
        <taxon>Fibrobacterota</taxon>
        <taxon>Fibrobacteria</taxon>
        <taxon>Fibrobacterales</taxon>
        <taxon>Fibrobacteraceae</taxon>
        <taxon>Fibrobacter</taxon>
    </lineage>
</organism>
<name>D9S7V5_FIBSS</name>
<accession>D9S7V5</accession>
<evidence type="ECO:0000313" key="2">
    <source>
        <dbReference type="Proteomes" id="UP000000517"/>
    </source>
</evidence>
<dbReference type="InterPro" id="IPR011871">
    <property type="entry name" value="Fib_succ_major"/>
</dbReference>
<gene>
    <name evidence="1" type="ordered locus">FSU_0714</name>
</gene>
<sequence length="339" mass="39338">MRLLMLDEVWRSLCAVAILTVSVVTHNYAVEFKDFRDGRVYRGIPSGSLNWFKQSLKYSKTSYFTDENGIPFYRSDSWKASCPEGTQLPDETDWDELIEDKFSGPDKMQNMSDFAGNSSRGFYKFEMDEVVNARKGFVYFAVRGPANHVIRLETKRGTTKYVDIEDADAVQIRCVFPRDQFAEKNISPKDMIFTDKRDNKKYKVGVRGGKIWMMKNLAFSVTSAKQCYVEDKSFCEKFGRYYTYEDALKACPPGWHLPDDGEWRDFQKDRATLDWDNLGQGGCQDWDNFCDGFNSGHYWSKSSIQENTARSWEFNRSDKDIDRTDVSVYKGLYVRCVAD</sequence>
<dbReference type="Proteomes" id="UP000000517">
    <property type="component" value="Chromosome"/>
</dbReference>
<dbReference type="AlphaFoldDB" id="D9S7V5"/>
<protein>
    <submittedName>
        <fullName evidence="1">Uncharacterized protein</fullName>
    </submittedName>
</protein>
<dbReference type="STRING" id="59374.FSU_0714"/>